<evidence type="ECO:0000313" key="3">
    <source>
        <dbReference type="Proteomes" id="UP000234653"/>
    </source>
</evidence>
<feature type="transmembrane region" description="Helical" evidence="1">
    <location>
        <begin position="20"/>
        <end position="38"/>
    </location>
</feature>
<feature type="transmembrane region" description="Helical" evidence="1">
    <location>
        <begin position="91"/>
        <end position="114"/>
    </location>
</feature>
<accession>A0A2K9HFI6</accession>
<feature type="transmembrane region" description="Helical" evidence="1">
    <location>
        <begin position="126"/>
        <end position="151"/>
    </location>
</feature>
<feature type="transmembrane region" description="Helical" evidence="1">
    <location>
        <begin position="50"/>
        <end position="70"/>
    </location>
</feature>
<keyword evidence="1" id="KW-1133">Transmembrane helix</keyword>
<reference evidence="2 3" key="1">
    <citation type="submission" date="2016-12" db="EMBL/GenBank/DDBJ databases">
        <title>The whole genome sequencing and assembly of Lactobacillus alimentarius DSM 20249T strain.</title>
        <authorList>
            <person name="Lee Y.-J."/>
            <person name="Yi H."/>
            <person name="Bahn Y.-S."/>
            <person name="Kim J.F."/>
            <person name="Lee D.-W."/>
        </authorList>
    </citation>
    <scope>NUCLEOTIDE SEQUENCE [LARGE SCALE GENOMIC DNA]</scope>
    <source>
        <strain evidence="2 3">DSM 20249</strain>
    </source>
</reference>
<feature type="transmembrane region" description="Helical" evidence="1">
    <location>
        <begin position="210"/>
        <end position="232"/>
    </location>
</feature>
<evidence type="ECO:0000313" key="2">
    <source>
        <dbReference type="EMBL" id="AUI71321.1"/>
    </source>
</evidence>
<dbReference type="STRING" id="1423720.FC67_GL002206"/>
<keyword evidence="3" id="KW-1185">Reference proteome</keyword>
<dbReference type="EMBL" id="CP018867">
    <property type="protein sequence ID" value="AUI71321.1"/>
    <property type="molecule type" value="Genomic_DNA"/>
</dbReference>
<dbReference type="OrthoDB" id="2166220at2"/>
<proteinExistence type="predicted"/>
<dbReference type="RefSeq" id="WP_057740335.1">
    <property type="nucleotide sequence ID" value="NZ_AZDQ01000045.1"/>
</dbReference>
<gene>
    <name evidence="2" type="ORF">LA20249_03520</name>
</gene>
<name>A0A2K9HFI6_9LACO</name>
<feature type="transmembrane region" description="Helical" evidence="1">
    <location>
        <begin position="158"/>
        <end position="177"/>
    </location>
</feature>
<dbReference type="Proteomes" id="UP000234653">
    <property type="component" value="Chromosome"/>
</dbReference>
<protein>
    <recommendedName>
        <fullName evidence="4">Multidrug ABC transporter permease</fullName>
    </recommendedName>
</protein>
<keyword evidence="1" id="KW-0472">Membrane</keyword>
<evidence type="ECO:0008006" key="4">
    <source>
        <dbReference type="Google" id="ProtNLM"/>
    </source>
</evidence>
<dbReference type="AlphaFoldDB" id="A0A2K9HFI6"/>
<keyword evidence="1" id="KW-0812">Transmembrane</keyword>
<evidence type="ECO:0000256" key="1">
    <source>
        <dbReference type="SAM" id="Phobius"/>
    </source>
</evidence>
<organism evidence="2 3">
    <name type="scientific">Companilactobacillus alimentarius DSM 20249</name>
    <dbReference type="NCBI Taxonomy" id="1423720"/>
    <lineage>
        <taxon>Bacteria</taxon>
        <taxon>Bacillati</taxon>
        <taxon>Bacillota</taxon>
        <taxon>Bacilli</taxon>
        <taxon>Lactobacillales</taxon>
        <taxon>Lactobacillaceae</taxon>
        <taxon>Companilactobacillus</taxon>
    </lineage>
</organism>
<sequence length="244" mass="27428">MRSFLMMVWFQTKLYAKNQYFFWLLLTSTVSMFLTLYLVDYSQGQVDEQIWIKAAIVGMWSSATTAAGAISFQKYQQTLDMVLNQQVDERIALAVLVLPATVFGFLAFPLSYLLALILRVEIQFDWLQIITGGSLLFISSTAMSLTIAICFVLSSDAIIYEQLINIPIVLMSGVFGFPEKLSGLVKVTRWIIPISGPVRILTEQLTFEDILAMIVSTSIWIGVAWSIASRILRLSKKTGRLGEL</sequence>
<dbReference type="KEGG" id="lali:LA20249_03520"/>